<feature type="transmembrane region" description="Helical" evidence="8">
    <location>
        <begin position="141"/>
        <end position="161"/>
    </location>
</feature>
<evidence type="ECO:0000256" key="5">
    <source>
        <dbReference type="ARBA" id="ARBA00022989"/>
    </source>
</evidence>
<feature type="domain" description="Major facilitator superfamily (MFS) profile" evidence="9">
    <location>
        <begin position="17"/>
        <end position="505"/>
    </location>
</feature>
<dbReference type="Gene3D" id="1.20.1250.20">
    <property type="entry name" value="MFS general substrate transporter like domains"/>
    <property type="match status" value="1"/>
</dbReference>
<feature type="region of interest" description="Disordered" evidence="7">
    <location>
        <begin position="504"/>
        <end position="530"/>
    </location>
</feature>
<feature type="transmembrane region" description="Helical" evidence="8">
    <location>
        <begin position="108"/>
        <end position="129"/>
    </location>
</feature>
<dbReference type="RefSeq" id="WP_071928390.1">
    <property type="nucleotide sequence ID" value="NZ_CP018082.1"/>
</dbReference>
<keyword evidence="5 8" id="KW-1133">Transmembrane helix</keyword>
<feature type="transmembrane region" description="Helical" evidence="8">
    <location>
        <begin position="15"/>
        <end position="38"/>
    </location>
</feature>
<dbReference type="Proteomes" id="UP000183810">
    <property type="component" value="Chromosome"/>
</dbReference>
<feature type="transmembrane region" description="Helical" evidence="8">
    <location>
        <begin position="336"/>
        <end position="355"/>
    </location>
</feature>
<protein>
    <submittedName>
        <fullName evidence="10">MFS transporter</fullName>
    </submittedName>
</protein>
<feature type="transmembrane region" description="Helical" evidence="8">
    <location>
        <begin position="304"/>
        <end position="324"/>
    </location>
</feature>
<dbReference type="PROSITE" id="PS50850">
    <property type="entry name" value="MFS"/>
    <property type="match status" value="1"/>
</dbReference>
<dbReference type="InterPro" id="IPR036259">
    <property type="entry name" value="MFS_trans_sf"/>
</dbReference>
<feature type="transmembrane region" description="Helical" evidence="8">
    <location>
        <begin position="83"/>
        <end position="102"/>
    </location>
</feature>
<evidence type="ECO:0000256" key="6">
    <source>
        <dbReference type="ARBA" id="ARBA00023136"/>
    </source>
</evidence>
<keyword evidence="4 8" id="KW-0812">Transmembrane</keyword>
<dbReference type="GO" id="GO:0022857">
    <property type="term" value="F:transmembrane transporter activity"/>
    <property type="evidence" value="ECO:0007669"/>
    <property type="project" value="InterPro"/>
</dbReference>
<evidence type="ECO:0000256" key="7">
    <source>
        <dbReference type="SAM" id="MobiDB-lite"/>
    </source>
</evidence>
<keyword evidence="6 8" id="KW-0472">Membrane</keyword>
<dbReference type="AlphaFoldDB" id="A0A1J0VT29"/>
<feature type="transmembrane region" description="Helical" evidence="8">
    <location>
        <begin position="203"/>
        <end position="221"/>
    </location>
</feature>
<dbReference type="SUPFAM" id="SSF103473">
    <property type="entry name" value="MFS general substrate transporter"/>
    <property type="match status" value="1"/>
</dbReference>
<dbReference type="InterPro" id="IPR020846">
    <property type="entry name" value="MFS_dom"/>
</dbReference>
<feature type="transmembrane region" description="Helical" evidence="8">
    <location>
        <begin position="227"/>
        <end position="250"/>
    </location>
</feature>
<dbReference type="CDD" id="cd17321">
    <property type="entry name" value="MFS_MMR_MDR_like"/>
    <property type="match status" value="1"/>
</dbReference>
<comment type="subcellular location">
    <subcellularLocation>
        <location evidence="1">Cell membrane</location>
        <topology evidence="1">Multi-pass membrane protein</topology>
    </subcellularLocation>
</comment>
<sequence>MTAAELVPKAGRREWFGLALLTLPLLVLAFDVSVLYLAAPQLTADLAPTAVQQLWILDIYGFLIAGFLVTMGSLGDRIGRRRLLLIGGAAFAAASVLAAFAPSAELLIAARALLGIAGATLMPSTLALISTMFVDPHQRRFAIAIWMTVFSAGVAVGPVVGGVMLELFWWGSVFLLAVPVMALLVALGPILLPEERGRSAGGWIDLPSSALSLATMLPLVYGFKESVAHGISVSSMTALGIGVGAGVLFVRRQRRLPDPMLDVSLFTRRVFVGAVALMLLGTIAINGVFYLVPQYLQLVRGVSALAAGLWMIPIAGVSVLASLCTPRLARQFGRRALLAGAGVLAAAGCLGLTFLEVDTALPILLVCVSLAVLGNTPTGVLGTDLVVSSAPPERAGSAAAITETAGEMGVGVGIALTGTLVAAVYQSTMADQLPATVPTEAAAAANEGVAAAESAARALPTEVGVALVDTARTAFTTGFAAAGYLGAALVACIVGLVLLVVPSDRGEGSDESGSAGEEEKSGARLEEPTS</sequence>
<evidence type="ECO:0000256" key="2">
    <source>
        <dbReference type="ARBA" id="ARBA00022448"/>
    </source>
</evidence>
<feature type="transmembrane region" description="Helical" evidence="8">
    <location>
        <begin position="50"/>
        <end position="71"/>
    </location>
</feature>
<evidence type="ECO:0000256" key="4">
    <source>
        <dbReference type="ARBA" id="ARBA00022692"/>
    </source>
</evidence>
<keyword evidence="3" id="KW-1003">Cell membrane</keyword>
<feature type="transmembrane region" description="Helical" evidence="8">
    <location>
        <begin position="167"/>
        <end position="191"/>
    </location>
</feature>
<dbReference type="PANTHER" id="PTHR42718">
    <property type="entry name" value="MAJOR FACILITATOR SUPERFAMILY MULTIDRUG TRANSPORTER MFSC"/>
    <property type="match status" value="1"/>
</dbReference>
<evidence type="ECO:0000313" key="10">
    <source>
        <dbReference type="EMBL" id="APE35203.1"/>
    </source>
</evidence>
<evidence type="ECO:0000256" key="8">
    <source>
        <dbReference type="SAM" id="Phobius"/>
    </source>
</evidence>
<dbReference type="PANTHER" id="PTHR42718:SF47">
    <property type="entry name" value="METHYL VIOLOGEN RESISTANCE PROTEIN SMVA"/>
    <property type="match status" value="1"/>
</dbReference>
<evidence type="ECO:0000259" key="9">
    <source>
        <dbReference type="PROSITE" id="PS50850"/>
    </source>
</evidence>
<feature type="transmembrane region" description="Helical" evidence="8">
    <location>
        <begin position="361"/>
        <end position="387"/>
    </location>
</feature>
<feature type="compositionally biased region" description="Basic and acidic residues" evidence="7">
    <location>
        <begin position="517"/>
        <end position="530"/>
    </location>
</feature>
<feature type="transmembrane region" description="Helical" evidence="8">
    <location>
        <begin position="479"/>
        <end position="501"/>
    </location>
</feature>
<proteinExistence type="predicted"/>
<evidence type="ECO:0000313" key="11">
    <source>
        <dbReference type="Proteomes" id="UP000183810"/>
    </source>
</evidence>
<dbReference type="KEGG" id="nsl:BOX37_16020"/>
<name>A0A1J0VT29_9NOCA</name>
<dbReference type="EMBL" id="CP018082">
    <property type="protein sequence ID" value="APE35203.1"/>
    <property type="molecule type" value="Genomic_DNA"/>
</dbReference>
<dbReference type="InterPro" id="IPR011701">
    <property type="entry name" value="MFS"/>
</dbReference>
<gene>
    <name evidence="10" type="ORF">BOX37_16020</name>
</gene>
<keyword evidence="11" id="KW-1185">Reference proteome</keyword>
<organism evidence="10 11">
    <name type="scientific">Nocardia mangyaensis</name>
    <dbReference type="NCBI Taxonomy" id="2213200"/>
    <lineage>
        <taxon>Bacteria</taxon>
        <taxon>Bacillati</taxon>
        <taxon>Actinomycetota</taxon>
        <taxon>Actinomycetes</taxon>
        <taxon>Mycobacteriales</taxon>
        <taxon>Nocardiaceae</taxon>
        <taxon>Nocardia</taxon>
    </lineage>
</organism>
<dbReference type="OrthoDB" id="9781469at2"/>
<evidence type="ECO:0000256" key="3">
    <source>
        <dbReference type="ARBA" id="ARBA00022475"/>
    </source>
</evidence>
<keyword evidence="2" id="KW-0813">Transport</keyword>
<feature type="transmembrane region" description="Helical" evidence="8">
    <location>
        <begin position="270"/>
        <end position="292"/>
    </location>
</feature>
<dbReference type="GO" id="GO:0005886">
    <property type="term" value="C:plasma membrane"/>
    <property type="evidence" value="ECO:0007669"/>
    <property type="project" value="UniProtKB-SubCell"/>
</dbReference>
<reference evidence="10" key="1">
    <citation type="submission" date="2016-11" db="EMBL/GenBank/DDBJ databases">
        <authorList>
            <person name="Jaros S."/>
            <person name="Januszkiewicz K."/>
            <person name="Wedrychowicz H."/>
        </authorList>
    </citation>
    <scope>NUCLEOTIDE SEQUENCE [LARGE SCALE GENOMIC DNA]</scope>
    <source>
        <strain evidence="10">Y48</strain>
    </source>
</reference>
<dbReference type="Pfam" id="PF07690">
    <property type="entry name" value="MFS_1"/>
    <property type="match status" value="1"/>
</dbReference>
<accession>A0A1J0VT29</accession>
<evidence type="ECO:0000256" key="1">
    <source>
        <dbReference type="ARBA" id="ARBA00004651"/>
    </source>
</evidence>